<proteinExistence type="predicted"/>
<feature type="compositionally biased region" description="Polar residues" evidence="2">
    <location>
        <begin position="60"/>
        <end position="73"/>
    </location>
</feature>
<dbReference type="Proteomes" id="UP000664169">
    <property type="component" value="Unassembled WGS sequence"/>
</dbReference>
<accession>A0A8H3F2V0</accession>
<evidence type="ECO:0000256" key="2">
    <source>
        <dbReference type="SAM" id="MobiDB-lite"/>
    </source>
</evidence>
<organism evidence="3 4">
    <name type="scientific">Gomphillus americanus</name>
    <dbReference type="NCBI Taxonomy" id="1940652"/>
    <lineage>
        <taxon>Eukaryota</taxon>
        <taxon>Fungi</taxon>
        <taxon>Dikarya</taxon>
        <taxon>Ascomycota</taxon>
        <taxon>Pezizomycotina</taxon>
        <taxon>Lecanoromycetes</taxon>
        <taxon>OSLEUM clade</taxon>
        <taxon>Ostropomycetidae</taxon>
        <taxon>Ostropales</taxon>
        <taxon>Graphidaceae</taxon>
        <taxon>Gomphilloideae</taxon>
        <taxon>Gomphillus</taxon>
    </lineage>
</organism>
<reference evidence="3" key="1">
    <citation type="submission" date="2021-03" db="EMBL/GenBank/DDBJ databases">
        <authorList>
            <person name="Tagirdzhanova G."/>
        </authorList>
    </citation>
    <scope>NUCLEOTIDE SEQUENCE</scope>
</reference>
<dbReference type="OrthoDB" id="5296889at2759"/>
<evidence type="ECO:0000313" key="3">
    <source>
        <dbReference type="EMBL" id="CAF9914972.1"/>
    </source>
</evidence>
<gene>
    <name evidence="3" type="ORF">GOMPHAMPRED_008344</name>
</gene>
<name>A0A8H3F2V0_9LECA</name>
<dbReference type="EMBL" id="CAJPDQ010000009">
    <property type="protein sequence ID" value="CAF9914972.1"/>
    <property type="molecule type" value="Genomic_DNA"/>
</dbReference>
<feature type="coiled-coil region" evidence="1">
    <location>
        <begin position="101"/>
        <end position="135"/>
    </location>
</feature>
<sequence length="342" mass="38192">MSWLRRLSRDHTSKIESDLENPEYIGRSVSDQVNNNTKASGATKDSQFPTTGETMRRSIPSRQYQDQQFSDTPNAAGAFEPIPDPLARAYNEALKPYMERITILQGDLEESNNRINLLKNDLDNANVQVNRLENEKASLHNWIDKRGLRPDLPTDLSQSIAETSPVAASTLATQLDRKMTMINFSLHHLADSLPNPIPASTVTDTLSTLLPKISYLSTLPTGPAFAFESLIKLAGNLNSHNSGEETDRDHNTIAEFYTALDDAMEMVVRKRLAAVAEGDEHWEVAKDVRRLEKTATFLRKEMNVRNYFLRSLDVMRGNDLRGLGGQHLPAGSHGQPYSSDSV</sequence>
<feature type="region of interest" description="Disordered" evidence="2">
    <location>
        <begin position="1"/>
        <end position="81"/>
    </location>
</feature>
<protein>
    <submittedName>
        <fullName evidence="3">Uncharacterized protein</fullName>
    </submittedName>
</protein>
<evidence type="ECO:0000313" key="4">
    <source>
        <dbReference type="Proteomes" id="UP000664169"/>
    </source>
</evidence>
<comment type="caution">
    <text evidence="3">The sequence shown here is derived from an EMBL/GenBank/DDBJ whole genome shotgun (WGS) entry which is preliminary data.</text>
</comment>
<dbReference type="AlphaFoldDB" id="A0A8H3F2V0"/>
<keyword evidence="1" id="KW-0175">Coiled coil</keyword>
<keyword evidence="4" id="KW-1185">Reference proteome</keyword>
<feature type="compositionally biased region" description="Polar residues" evidence="2">
    <location>
        <begin position="29"/>
        <end position="53"/>
    </location>
</feature>
<feature type="compositionally biased region" description="Basic and acidic residues" evidence="2">
    <location>
        <begin position="7"/>
        <end position="17"/>
    </location>
</feature>
<evidence type="ECO:0000256" key="1">
    <source>
        <dbReference type="SAM" id="Coils"/>
    </source>
</evidence>